<protein>
    <submittedName>
        <fullName evidence="2">Uncharacterized protein</fullName>
    </submittedName>
</protein>
<feature type="compositionally biased region" description="Polar residues" evidence="1">
    <location>
        <begin position="25"/>
        <end position="36"/>
    </location>
</feature>
<feature type="region of interest" description="Disordered" evidence="1">
    <location>
        <begin position="118"/>
        <end position="178"/>
    </location>
</feature>
<evidence type="ECO:0000256" key="1">
    <source>
        <dbReference type="SAM" id="MobiDB-lite"/>
    </source>
</evidence>
<organism evidence="2">
    <name type="scientific">uncultured murine large bowel bacterium BAC 54B</name>
    <dbReference type="NCBI Taxonomy" id="314101"/>
    <lineage>
        <taxon>Bacteria</taxon>
        <taxon>environmental samples</taxon>
    </lineage>
</organism>
<sequence length="178" mass="20078">MDKNTSGRFAEPTIIGSESEARQYVNRTGAAQSAPKSESRANKFDAEKFLRQGAEKSKAEAERRKKEEAVIKEYSIPWDYHSKTSPFPGLILNPGSVRWEPVNLEEFIREHGEEFKKFKNTMLTNQSGNRDSDQSEPQQSKASGTQKPKNMVEQGHQCTDTTVTPPKKSKVSIENQSE</sequence>
<feature type="region of interest" description="Disordered" evidence="1">
    <location>
        <begin position="1"/>
        <end position="44"/>
    </location>
</feature>
<accession>Q58WR6</accession>
<name>Q58WR6_9BACT</name>
<evidence type="ECO:0000313" key="2">
    <source>
        <dbReference type="EMBL" id="AAX16410.1"/>
    </source>
</evidence>
<reference evidence="2" key="1">
    <citation type="journal article" date="2005" name="Appl. Environ. Microbiol.">
        <title>Construction, analysis, and beta-glucanase screening of a bacterial artificial chromosome library from the large-bowel microbiota of mice.</title>
        <authorList>
            <person name="Walter J."/>
            <person name="Mangold M."/>
            <person name="Tannock G.W."/>
        </authorList>
    </citation>
    <scope>NUCLEOTIDE SEQUENCE</scope>
</reference>
<feature type="compositionally biased region" description="Polar residues" evidence="1">
    <location>
        <begin position="121"/>
        <end position="148"/>
    </location>
</feature>
<dbReference type="AlphaFoldDB" id="Q58WR6"/>
<proteinExistence type="predicted"/>
<dbReference type="EMBL" id="AY766186">
    <property type="protein sequence ID" value="AAX16410.1"/>
    <property type="molecule type" value="Genomic_DNA"/>
</dbReference>